<dbReference type="FunFam" id="3.40.1350.10:FF:000001">
    <property type="entry name" value="tRNA-splicing endonuclease subunit Sen2"/>
    <property type="match status" value="1"/>
</dbReference>
<feature type="compositionally biased region" description="Basic and acidic residues" evidence="23">
    <location>
        <begin position="568"/>
        <end position="577"/>
    </location>
</feature>
<dbReference type="GO" id="GO:0006388">
    <property type="term" value="P:tRNA splicing, via endonucleolytic cleavage and ligation"/>
    <property type="evidence" value="ECO:0007669"/>
    <property type="project" value="InterPro"/>
</dbReference>
<keyword evidence="7" id="KW-0819">tRNA processing</keyword>
<evidence type="ECO:0000256" key="13">
    <source>
        <dbReference type="ARBA" id="ARBA00023108"/>
    </source>
</evidence>
<dbReference type="InterPro" id="IPR001628">
    <property type="entry name" value="Znf_hrmn_rcpt"/>
</dbReference>
<keyword evidence="17 22" id="KW-0675">Receptor</keyword>
<feature type="region of interest" description="Disordered" evidence="23">
    <location>
        <begin position="568"/>
        <end position="680"/>
    </location>
</feature>
<dbReference type="InterPro" id="IPR011856">
    <property type="entry name" value="tRNA_endonuc-like_dom_sf"/>
</dbReference>
<keyword evidence="16 22" id="KW-0804">Transcription</keyword>
<keyword evidence="5" id="KW-0597">Phosphoprotein</keyword>
<evidence type="ECO:0000256" key="22">
    <source>
        <dbReference type="RuleBase" id="RU364110"/>
    </source>
</evidence>
<evidence type="ECO:0000256" key="15">
    <source>
        <dbReference type="ARBA" id="ARBA00023159"/>
    </source>
</evidence>
<dbReference type="InterPro" id="IPR001723">
    <property type="entry name" value="Nuclear_hrmn_rcpt"/>
</dbReference>
<dbReference type="InterPro" id="IPR003074">
    <property type="entry name" value="1Cnucl_rcpt"/>
</dbReference>
<dbReference type="InterPro" id="IPR006678">
    <property type="entry name" value="tRNA_intron_Endonuc_N"/>
</dbReference>
<keyword evidence="18" id="KW-0456">Lyase</keyword>
<evidence type="ECO:0000256" key="12">
    <source>
        <dbReference type="ARBA" id="ARBA00023015"/>
    </source>
</evidence>
<dbReference type="GO" id="GO:0048511">
    <property type="term" value="P:rhythmic process"/>
    <property type="evidence" value="ECO:0007669"/>
    <property type="project" value="UniProtKB-KW"/>
</dbReference>
<evidence type="ECO:0000256" key="17">
    <source>
        <dbReference type="ARBA" id="ARBA00023170"/>
    </source>
</evidence>
<evidence type="ECO:0000256" key="5">
    <source>
        <dbReference type="ARBA" id="ARBA00022553"/>
    </source>
</evidence>
<evidence type="ECO:0000259" key="25">
    <source>
        <dbReference type="PROSITE" id="PS51843"/>
    </source>
</evidence>
<dbReference type="PANTHER" id="PTHR24082">
    <property type="entry name" value="NUCLEAR HORMONE RECEPTOR"/>
    <property type="match status" value="1"/>
</dbReference>
<evidence type="ECO:0000256" key="6">
    <source>
        <dbReference type="ARBA" id="ARBA00022664"/>
    </source>
</evidence>
<dbReference type="GO" id="GO:0001227">
    <property type="term" value="F:DNA-binding transcription repressor activity, RNA polymerase II-specific"/>
    <property type="evidence" value="ECO:0007669"/>
    <property type="project" value="TreeGrafter"/>
</dbReference>
<dbReference type="GO" id="GO:0030154">
    <property type="term" value="P:cell differentiation"/>
    <property type="evidence" value="ECO:0007669"/>
    <property type="project" value="TreeGrafter"/>
</dbReference>
<dbReference type="CDD" id="cd06965">
    <property type="entry name" value="NR_DBD_Ppar"/>
    <property type="match status" value="1"/>
</dbReference>
<reference evidence="26" key="3">
    <citation type="submission" date="2025-09" db="UniProtKB">
        <authorList>
            <consortium name="Ensembl"/>
        </authorList>
    </citation>
    <scope>IDENTIFICATION</scope>
</reference>
<dbReference type="GO" id="GO:0010629">
    <property type="term" value="P:negative regulation of gene expression"/>
    <property type="evidence" value="ECO:0007669"/>
    <property type="project" value="UniProtKB-ARBA"/>
</dbReference>
<keyword evidence="6" id="KW-0507">mRNA processing</keyword>
<reference evidence="26" key="2">
    <citation type="submission" date="2025-08" db="UniProtKB">
        <authorList>
            <consortium name="Ensembl"/>
        </authorList>
    </citation>
    <scope>IDENTIFICATION</scope>
</reference>
<organism evidence="26 27">
    <name type="scientific">Bos mutus grunniens</name>
    <name type="common">Wild yak</name>
    <name type="synonym">Bos grunniens</name>
    <dbReference type="NCBI Taxonomy" id="30521"/>
    <lineage>
        <taxon>Eukaryota</taxon>
        <taxon>Metazoa</taxon>
        <taxon>Chordata</taxon>
        <taxon>Craniata</taxon>
        <taxon>Vertebrata</taxon>
        <taxon>Euteleostomi</taxon>
        <taxon>Mammalia</taxon>
        <taxon>Eutheria</taxon>
        <taxon>Laurasiatheria</taxon>
        <taxon>Artiodactyla</taxon>
        <taxon>Ruminantia</taxon>
        <taxon>Pecora</taxon>
        <taxon>Bovidae</taxon>
        <taxon>Bovinae</taxon>
        <taxon>Bos</taxon>
    </lineage>
</organism>
<dbReference type="SUPFAM" id="SSF57716">
    <property type="entry name" value="Glucocorticoid receptor-like (DNA-binding domain)"/>
    <property type="match status" value="1"/>
</dbReference>
<evidence type="ECO:0000256" key="21">
    <source>
        <dbReference type="ARBA" id="ARBA00045972"/>
    </source>
</evidence>
<evidence type="ECO:0000256" key="14">
    <source>
        <dbReference type="ARBA" id="ARBA00023125"/>
    </source>
</evidence>
<keyword evidence="8 22" id="KW-0479">Metal-binding</keyword>
<dbReference type="GO" id="GO:0006631">
    <property type="term" value="P:fatty acid metabolic process"/>
    <property type="evidence" value="ECO:0007669"/>
    <property type="project" value="TreeGrafter"/>
</dbReference>
<dbReference type="Ensembl" id="ENSBGRT00000041704.1">
    <property type="protein sequence ID" value="ENSBGRP00000036047.1"/>
    <property type="gene ID" value="ENSBGRG00000022315.1"/>
</dbReference>
<dbReference type="InterPro" id="IPR013088">
    <property type="entry name" value="Znf_NHR/GATA"/>
</dbReference>
<dbReference type="CDD" id="cd22363">
    <property type="entry name" value="tRNA-intron_lyase_C"/>
    <property type="match status" value="1"/>
</dbReference>
<keyword evidence="19 22" id="KW-0539">Nucleus</keyword>
<dbReference type="GO" id="GO:0005737">
    <property type="term" value="C:cytoplasm"/>
    <property type="evidence" value="ECO:0007669"/>
    <property type="project" value="UniProtKB-SubCell"/>
</dbReference>
<keyword evidence="12 22" id="KW-0805">Transcription regulation</keyword>
<dbReference type="InterPro" id="IPR036167">
    <property type="entry name" value="tRNA_intron_Endo_cat-like_sf"/>
</dbReference>
<dbReference type="GO" id="GO:0004879">
    <property type="term" value="F:nuclear receptor activity"/>
    <property type="evidence" value="ECO:0007669"/>
    <property type="project" value="InterPro"/>
</dbReference>
<dbReference type="PRINTS" id="PR00398">
    <property type="entry name" value="STRDHORMONER"/>
</dbReference>
<reference evidence="26" key="1">
    <citation type="submission" date="2019-05" db="EMBL/GenBank/DDBJ databases">
        <authorList>
            <person name="Zhang S."/>
            <person name="Liu J."/>
        </authorList>
    </citation>
    <scope>NUCLEOTIDE SEQUENCE [LARGE SCALE GENOMIC DNA]</scope>
</reference>
<dbReference type="PROSITE" id="PS00031">
    <property type="entry name" value="NUCLEAR_REC_DBD_1"/>
    <property type="match status" value="1"/>
</dbReference>
<dbReference type="PRINTS" id="PR01291">
    <property type="entry name" value="PROXISOMPAGR"/>
</dbReference>
<dbReference type="GO" id="GO:0006397">
    <property type="term" value="P:mRNA processing"/>
    <property type="evidence" value="ECO:0007669"/>
    <property type="project" value="UniProtKB-KW"/>
</dbReference>
<keyword evidence="27" id="KW-1185">Reference proteome</keyword>
<dbReference type="Pfam" id="PF00105">
    <property type="entry name" value="zf-C4"/>
    <property type="match status" value="1"/>
</dbReference>
<dbReference type="Gene3D" id="3.40.1350.10">
    <property type="match status" value="1"/>
</dbReference>
<dbReference type="InterPro" id="IPR022590">
    <property type="entry name" value="PPARgamma_N"/>
</dbReference>
<dbReference type="Pfam" id="PF00104">
    <property type="entry name" value="Hormone_recep"/>
    <property type="match status" value="1"/>
</dbReference>
<gene>
    <name evidence="22" type="primary">PPARG</name>
</gene>
<dbReference type="GO" id="GO:0045944">
    <property type="term" value="P:positive regulation of transcription by RNA polymerase II"/>
    <property type="evidence" value="ECO:0007669"/>
    <property type="project" value="TreeGrafter"/>
</dbReference>
<dbReference type="GO" id="GO:0050728">
    <property type="term" value="P:negative regulation of inflammatory response"/>
    <property type="evidence" value="ECO:0007669"/>
    <property type="project" value="TreeGrafter"/>
</dbReference>
<keyword evidence="11" id="KW-0832">Ubl conjugation</keyword>
<name>A0A8C0AIB9_BOSMU</name>
<feature type="domain" description="Nuclear receptor" evidence="24">
    <location>
        <begin position="136"/>
        <end position="210"/>
    </location>
</feature>
<keyword evidence="14 22" id="KW-0238">DNA-binding</keyword>
<keyword evidence="4 22" id="KW-0963">Cytoplasm</keyword>
<dbReference type="PANTHER" id="PTHR24082:SF488">
    <property type="entry name" value="PEROXISOME PROLIFERATOR-ACTIVATED RECEPTOR GAMMA"/>
    <property type="match status" value="1"/>
</dbReference>
<dbReference type="SUPFAM" id="SSF48508">
    <property type="entry name" value="Nuclear receptor ligand-binding domain"/>
    <property type="match status" value="1"/>
</dbReference>
<feature type="domain" description="NR LBD" evidence="25">
    <location>
        <begin position="238"/>
        <end position="514"/>
    </location>
</feature>
<comment type="function">
    <text evidence="22">Nuclear receptor that binds peroxisome proliferators such as hypolipidemic drugs and fatty acids. Once activated by a ligand, the nuclear receptor binds to DNA specific PPAR response elements (PPRE) and modulates the transcription of its target genes, such as acyl-CoA oxidase. It therefore controls the peroxisomal beta-oxidation pathway of fatty acids. Key regulator of adipocyte differentiation and glucose homeostasis. May play a role in the regulation of circadian rhythm.</text>
</comment>
<dbReference type="GO" id="GO:0051049">
    <property type="term" value="P:regulation of transport"/>
    <property type="evidence" value="ECO:0007669"/>
    <property type="project" value="UniProtKB-ARBA"/>
</dbReference>
<evidence type="ECO:0000256" key="19">
    <source>
        <dbReference type="ARBA" id="ARBA00023242"/>
    </source>
</evidence>
<dbReference type="GO" id="GO:0005634">
    <property type="term" value="C:nucleus"/>
    <property type="evidence" value="ECO:0007669"/>
    <property type="project" value="UniProtKB-SubCell"/>
</dbReference>
<evidence type="ECO:0000256" key="4">
    <source>
        <dbReference type="ARBA" id="ARBA00022490"/>
    </source>
</evidence>
<comment type="function">
    <text evidence="21">Nuclear receptor that binds peroxisome proliferators such as hypolipidemic drugs and fatty acids. Once activated by a ligand, the nuclear receptor binds to DNA specific PPAR response elements (PPRE) and modulates the transcription of its target genes, such as acyl-CoA oxidase. It therefore controls the peroxisomal beta-oxidation pathway of fatty acids. Key regulator of adipocyte differentiation and glucose homeostasis. ARF6 acts as a key regulator of the tissue-specific adipocyte P2 (aP2) enhancer. Acts as a critical regulator of gut homeostasis by suppressing NF-kappa-B-mediated pro-inflammatory responses. Plays a role in the regulation of cardiovascular circadian rhythms by regulating the transcription of BMAL1 in the blood vessels.</text>
</comment>
<dbReference type="PRINTS" id="PR01288">
    <property type="entry name" value="PROXISOMEPAR"/>
</dbReference>
<keyword evidence="9 22" id="KW-0863">Zinc-finger</keyword>
<dbReference type="InterPro" id="IPR003077">
    <property type="entry name" value="PPAR-gamma"/>
</dbReference>
<dbReference type="Pfam" id="PF01974">
    <property type="entry name" value="tRNA_int_endo"/>
    <property type="match status" value="1"/>
</dbReference>
<evidence type="ECO:0000256" key="9">
    <source>
        <dbReference type="ARBA" id="ARBA00022771"/>
    </source>
</evidence>
<dbReference type="PROSITE" id="PS51843">
    <property type="entry name" value="NR_LBD"/>
    <property type="match status" value="1"/>
</dbReference>
<keyword evidence="13 22" id="KW-0090">Biological rhythms</keyword>
<evidence type="ECO:0000256" key="11">
    <source>
        <dbReference type="ARBA" id="ARBA00022843"/>
    </source>
</evidence>
<dbReference type="Pfam" id="PF02778">
    <property type="entry name" value="tRNA_int_endo_N"/>
    <property type="match status" value="1"/>
</dbReference>
<keyword evidence="10 22" id="KW-0862">Zinc</keyword>
<evidence type="ECO:0000256" key="10">
    <source>
        <dbReference type="ARBA" id="ARBA00022833"/>
    </source>
</evidence>
<dbReference type="PROSITE" id="PS51030">
    <property type="entry name" value="NUCLEAR_REC_DBD_2"/>
    <property type="match status" value="1"/>
</dbReference>
<evidence type="ECO:0000256" key="7">
    <source>
        <dbReference type="ARBA" id="ARBA00022694"/>
    </source>
</evidence>
<evidence type="ECO:0000256" key="2">
    <source>
        <dbReference type="ARBA" id="ARBA00008092"/>
    </source>
</evidence>
<protein>
    <recommendedName>
        <fullName evidence="3 22">Peroxisome proliferator-activated receptor gamma</fullName>
        <shortName evidence="22">PPAR-gamma</shortName>
    </recommendedName>
    <alternativeName>
        <fullName evidence="22">Nuclear receptor subfamily 1 group C member 3</fullName>
    </alternativeName>
</protein>
<evidence type="ECO:0000256" key="3">
    <source>
        <dbReference type="ARBA" id="ARBA00018974"/>
    </source>
</evidence>
<dbReference type="Gene3D" id="3.30.50.10">
    <property type="entry name" value="Erythroid Transcription Factor GATA-1, subunit A"/>
    <property type="match status" value="1"/>
</dbReference>
<dbReference type="Pfam" id="PF12577">
    <property type="entry name" value="PPARgamma_N"/>
    <property type="match status" value="1"/>
</dbReference>
<dbReference type="SUPFAM" id="SSF53032">
    <property type="entry name" value="tRNA-intron endonuclease catalytic domain-like"/>
    <property type="match status" value="1"/>
</dbReference>
<dbReference type="GO" id="GO:0008270">
    <property type="term" value="F:zinc ion binding"/>
    <property type="evidence" value="ECO:0007669"/>
    <property type="project" value="UniProtKB-KW"/>
</dbReference>
<dbReference type="InterPro" id="IPR000536">
    <property type="entry name" value="Nucl_hrmn_rcpt_lig-bd"/>
</dbReference>
<dbReference type="SMART" id="SM00430">
    <property type="entry name" value="HOLI"/>
    <property type="match status" value="1"/>
</dbReference>
<dbReference type="PRINTS" id="PR00047">
    <property type="entry name" value="STROIDFINGER"/>
</dbReference>
<feature type="compositionally biased region" description="Basic and acidic residues" evidence="23">
    <location>
        <begin position="591"/>
        <end position="602"/>
    </location>
</feature>
<dbReference type="InterPro" id="IPR050234">
    <property type="entry name" value="Nuclear_hormone_rcpt_NR1"/>
</dbReference>
<dbReference type="Proteomes" id="UP000694520">
    <property type="component" value="Chromosome 22"/>
</dbReference>
<dbReference type="GO" id="GO:0009755">
    <property type="term" value="P:hormone-mediated signaling pathway"/>
    <property type="evidence" value="ECO:0007669"/>
    <property type="project" value="TreeGrafter"/>
</dbReference>
<evidence type="ECO:0000256" key="16">
    <source>
        <dbReference type="ARBA" id="ARBA00023163"/>
    </source>
</evidence>
<dbReference type="FunFam" id="1.10.565.10:FF:000017">
    <property type="entry name" value="Peroxisome proliferator-activated receptor gamma"/>
    <property type="match status" value="1"/>
</dbReference>
<accession>A0A8C0AIB9</accession>
<dbReference type="SMART" id="SM00399">
    <property type="entry name" value="ZnF_C4"/>
    <property type="match status" value="1"/>
</dbReference>
<dbReference type="InterPro" id="IPR035500">
    <property type="entry name" value="NHR-like_dom_sf"/>
</dbReference>
<evidence type="ECO:0000256" key="20">
    <source>
        <dbReference type="ARBA" id="ARBA00034031"/>
    </source>
</evidence>
<dbReference type="GO" id="GO:0045923">
    <property type="term" value="P:positive regulation of fatty acid metabolic process"/>
    <property type="evidence" value="ECO:0007669"/>
    <property type="project" value="TreeGrafter"/>
</dbReference>
<dbReference type="GeneTree" id="ENSGT00940000158273"/>
<dbReference type="AlphaFoldDB" id="A0A8C0AIB9"/>
<dbReference type="FunFam" id="3.30.50.10:FF:000010">
    <property type="entry name" value="Peroxisome proliferator-activated receptor gamma"/>
    <property type="match status" value="1"/>
</dbReference>
<dbReference type="Gene3D" id="1.10.565.10">
    <property type="entry name" value="Retinoid X Receptor"/>
    <property type="match status" value="1"/>
</dbReference>
<feature type="compositionally biased region" description="Basic and acidic residues" evidence="23">
    <location>
        <begin position="611"/>
        <end position="620"/>
    </location>
</feature>
<evidence type="ECO:0000256" key="8">
    <source>
        <dbReference type="ARBA" id="ARBA00022723"/>
    </source>
</evidence>
<comment type="similarity">
    <text evidence="2 22">Belongs to the nuclear hormone receptor family. NR1 subfamily.</text>
</comment>
<evidence type="ECO:0000256" key="1">
    <source>
        <dbReference type="ARBA" id="ARBA00008078"/>
    </source>
</evidence>
<keyword evidence="15 22" id="KW-0010">Activator</keyword>
<comment type="subcellular location">
    <subcellularLocation>
        <location evidence="22">Cytoplasm</location>
    </subcellularLocation>
    <subcellularLocation>
        <location evidence="22">Nucleus</location>
    </subcellularLocation>
</comment>
<proteinExistence type="inferred from homology"/>
<evidence type="ECO:0000259" key="24">
    <source>
        <dbReference type="PROSITE" id="PS51030"/>
    </source>
</evidence>
<sequence>MGETLGDALIDPESEPFAVTVSARTSQEITMVDTEMPFWPTNFGISSVDLSMMDDHSHAFDIKPFTTVDFSSISTPHYEDIPFPRADPMVADYKYDLKLQEYQSAIKVEPVSPPYYSEKTQLYSKPHEEPSNSLMAIECRVCGDKASGFHYGVHACEGCKGFFRRTIRLKLIYDRCDLNCRIHKKSRNKCQYCRFQKCLAVGMSHNAIRFGRMPQAEKEKLLAEISSDIDQLNPESADLRALAKHLYDSYIKSFPLTKAKARAILTGKTTDKSPFVIYDMNSLMMGEDKIKFKHISPLQEPSKEVAIRIFQGCQFRSVEAVQEITEYAKNIPGFVNLDLNDQVTLLKYGVHEIIYTMLASLMNKDGVLISEGQGFMTREFLKSLRKPFGDFMEPKFEFAVKFNALELDDSDLAIFIAVIILSGVLKEQSLGKMAEAVFRPPKRKRRVHDSYESPLPIPCGQDRGPEKDFRIFRAEMINSHVIVRGLEDMEQLYGKGYFGKGILSRSRPNFTISDPKLVAKWKDMKLDLPVITSKKYQRSVEWAAELLRRQGRDESTVRSVLEGYTKPLEHPHLKMMEEVPLGDEPNSEVVSKSEGRADREKLSAVNGVEGKSCDLEDSSKRSNSPQEGPGPEPRTPDGSGEHVAEIPAPLPHGHWDALLLPSGGQPGDSSQRAGLVPAGERGPEHVLVEEAVCAGSESEEVPAGDVSRREEITSCRAVCSWPRDAGQQVLPQKRLVCRRNPFRIFEYLQLSLEEAFFLVYALGCLSIYYEKEPLTIMKLWNAFSTVQPTFRTTYMAYHHFRSKGWVPKPGLKYGTDLLLYRKGPPFYHASYSVVVELVDDRFQGAPRRPLSWRSLAALSRVSVSVSKELMLCYLIKPSTMTDKDMESPECMKQIKVQVSELGPKLTSSGRLCPSRCVCPLEGVGPRQDRISASPPPSETLPC</sequence>
<comment type="similarity">
    <text evidence="1">Belongs to the tRNA-intron endonuclease family.</text>
</comment>
<evidence type="ECO:0000313" key="26">
    <source>
        <dbReference type="Ensembl" id="ENSBGRP00000036047.1"/>
    </source>
</evidence>
<evidence type="ECO:0000256" key="23">
    <source>
        <dbReference type="SAM" id="MobiDB-lite"/>
    </source>
</evidence>
<comment type="subunit">
    <text evidence="22">Heterodimer with other nuclear receptors.</text>
</comment>
<dbReference type="InterPro" id="IPR006677">
    <property type="entry name" value="tRNA_intron_Endonuc_cat-like"/>
</dbReference>
<dbReference type="GO" id="GO:0000978">
    <property type="term" value="F:RNA polymerase II cis-regulatory region sequence-specific DNA binding"/>
    <property type="evidence" value="ECO:0007669"/>
    <property type="project" value="TreeGrafter"/>
</dbReference>
<dbReference type="GO" id="GO:0010887">
    <property type="term" value="P:negative regulation of cholesterol storage"/>
    <property type="evidence" value="ECO:0007669"/>
    <property type="project" value="TreeGrafter"/>
</dbReference>
<comment type="catalytic activity">
    <reaction evidence="20">
        <text>pretRNA = a 3'-half-tRNA molecule with a 5'-OH end + a 5'-half-tRNA molecule with a 2',3'-cyclic phosphate end + an intron with a 2',3'-cyclic phosphate and a 5'-hydroxyl terminus.</text>
        <dbReference type="EC" id="4.6.1.16"/>
    </reaction>
</comment>
<dbReference type="GO" id="GO:0000213">
    <property type="term" value="F:tRNA-intron lyase activity"/>
    <property type="evidence" value="ECO:0007669"/>
    <property type="project" value="UniProtKB-EC"/>
</dbReference>
<evidence type="ECO:0000256" key="18">
    <source>
        <dbReference type="ARBA" id="ARBA00023239"/>
    </source>
</evidence>
<evidence type="ECO:0000313" key="27">
    <source>
        <dbReference type="Proteomes" id="UP000694520"/>
    </source>
</evidence>